<evidence type="ECO:0000313" key="3">
    <source>
        <dbReference type="Proteomes" id="UP000565441"/>
    </source>
</evidence>
<feature type="domain" description="Amine oxidase" evidence="1">
    <location>
        <begin position="10"/>
        <end position="285"/>
    </location>
</feature>
<name>A0A8H5H745_9AGAR</name>
<organism evidence="2 3">
    <name type="scientific">Tricholomella constricta</name>
    <dbReference type="NCBI Taxonomy" id="117010"/>
    <lineage>
        <taxon>Eukaryota</taxon>
        <taxon>Fungi</taxon>
        <taxon>Dikarya</taxon>
        <taxon>Basidiomycota</taxon>
        <taxon>Agaricomycotina</taxon>
        <taxon>Agaricomycetes</taxon>
        <taxon>Agaricomycetidae</taxon>
        <taxon>Agaricales</taxon>
        <taxon>Tricholomatineae</taxon>
        <taxon>Lyophyllaceae</taxon>
        <taxon>Tricholomella</taxon>
    </lineage>
</organism>
<dbReference type="Pfam" id="PF01593">
    <property type="entry name" value="Amino_oxidase"/>
    <property type="match status" value="1"/>
</dbReference>
<dbReference type="Gene3D" id="3.50.50.60">
    <property type="entry name" value="FAD/NAD(P)-binding domain"/>
    <property type="match status" value="1"/>
</dbReference>
<dbReference type="Gene3D" id="1.10.3110.10">
    <property type="entry name" value="protoporphyrinogen ix oxidase, domain 3"/>
    <property type="match status" value="1"/>
</dbReference>
<sequence length="560" mass="61513">MRVAVVGSGVSGLAATWLLNEYSGHTVHLYESDSRPGGHANTVRYTPRDAGSGRGEVGIDVDTGFIVFNPSTYPNFLRFLRLHANTEKVILPTEMTFSVSRDGGAFEWAGKNLFTVFCQAKNLLDPGMWRLVWDVARFNATAGRILLENDRQEQSIGEYLDQEGYSASFRDNYLIPMTAAIWSTPADKCSMEFPATTLIQFLHNHHLLQITGKPSWLTLKGGSKSYVNQILSNLDESHLHLSAPVRSLTRLSEGGTNASQILLRTSSGISETYDHIILACHSDEAIRILRNGEGIEGGSGITPREETILGLFTWNRNEVVLHSDVRLMPKARSAWSCWNYLTQSGVDGNGNRKANSDGVSLQVLCFITAHVPVNAGVRISTGHVNGMNDLQHISESKYGPVLVTLNAPFEPRKELIAGRWRYDHPVLDSNAIAAQQRMHEIQGTSGVSFAGAYLRYGFHEDGFTSGLVAAMALSSQQGPGKETVRPPFPIEYAARDVRRSAIVKLVAAVFDIIEASGARALVGFVASAVLDEEEVFCFEAPETVLRVHISRYCDGEEADR</sequence>
<dbReference type="InterPro" id="IPR036188">
    <property type="entry name" value="FAD/NAD-bd_sf"/>
</dbReference>
<dbReference type="PANTHER" id="PTHR42923:SF17">
    <property type="entry name" value="AMINE OXIDASE DOMAIN-CONTAINING PROTEIN"/>
    <property type="match status" value="1"/>
</dbReference>
<dbReference type="EMBL" id="JAACJP010000022">
    <property type="protein sequence ID" value="KAF5377876.1"/>
    <property type="molecule type" value="Genomic_DNA"/>
</dbReference>
<dbReference type="Gene3D" id="3.90.660.20">
    <property type="entry name" value="Protoporphyrinogen oxidase, mitochondrial, domain 2"/>
    <property type="match status" value="1"/>
</dbReference>
<proteinExistence type="predicted"/>
<reference evidence="2 3" key="1">
    <citation type="journal article" date="2020" name="ISME J.">
        <title>Uncovering the hidden diversity of litter-decomposition mechanisms in mushroom-forming fungi.</title>
        <authorList>
            <person name="Floudas D."/>
            <person name="Bentzer J."/>
            <person name="Ahren D."/>
            <person name="Johansson T."/>
            <person name="Persson P."/>
            <person name="Tunlid A."/>
        </authorList>
    </citation>
    <scope>NUCLEOTIDE SEQUENCE [LARGE SCALE GENOMIC DNA]</scope>
    <source>
        <strain evidence="2 3">CBS 661.87</strain>
    </source>
</reference>
<accession>A0A8H5H745</accession>
<dbReference type="PANTHER" id="PTHR42923">
    <property type="entry name" value="PROTOPORPHYRINOGEN OXIDASE"/>
    <property type="match status" value="1"/>
</dbReference>
<comment type="caution">
    <text evidence="2">The sequence shown here is derived from an EMBL/GenBank/DDBJ whole genome shotgun (WGS) entry which is preliminary data.</text>
</comment>
<evidence type="ECO:0000313" key="2">
    <source>
        <dbReference type="EMBL" id="KAF5377876.1"/>
    </source>
</evidence>
<keyword evidence="3" id="KW-1185">Reference proteome</keyword>
<protein>
    <recommendedName>
        <fullName evidence="1">Amine oxidase domain-containing protein</fullName>
    </recommendedName>
</protein>
<dbReference type="SUPFAM" id="SSF51905">
    <property type="entry name" value="FAD/NAD(P)-binding domain"/>
    <property type="match status" value="1"/>
</dbReference>
<dbReference type="Proteomes" id="UP000565441">
    <property type="component" value="Unassembled WGS sequence"/>
</dbReference>
<evidence type="ECO:0000259" key="1">
    <source>
        <dbReference type="Pfam" id="PF01593"/>
    </source>
</evidence>
<dbReference type="OrthoDB" id="5977668at2759"/>
<dbReference type="GO" id="GO:0016491">
    <property type="term" value="F:oxidoreductase activity"/>
    <property type="evidence" value="ECO:0007669"/>
    <property type="project" value="InterPro"/>
</dbReference>
<dbReference type="InterPro" id="IPR002937">
    <property type="entry name" value="Amino_oxidase"/>
</dbReference>
<dbReference type="AlphaFoldDB" id="A0A8H5H745"/>
<gene>
    <name evidence="2" type="ORF">D9615_006709</name>
</gene>
<dbReference type="InterPro" id="IPR050464">
    <property type="entry name" value="Zeta_carotene_desat/Oxidored"/>
</dbReference>